<gene>
    <name evidence="2" type="ORF">EUB48_16680</name>
</gene>
<accession>A0A515DE91</accession>
<organism evidence="2 3">
    <name type="scientific">Rhodoferax sediminis</name>
    <dbReference type="NCBI Taxonomy" id="2509614"/>
    <lineage>
        <taxon>Bacteria</taxon>
        <taxon>Pseudomonadati</taxon>
        <taxon>Pseudomonadota</taxon>
        <taxon>Betaproteobacteria</taxon>
        <taxon>Burkholderiales</taxon>
        <taxon>Comamonadaceae</taxon>
        <taxon>Rhodoferax</taxon>
    </lineage>
</organism>
<proteinExistence type="predicted"/>
<protein>
    <submittedName>
        <fullName evidence="2">DUF2399 domain-containing protein</fullName>
    </submittedName>
</protein>
<dbReference type="OrthoDB" id="186173at2"/>
<dbReference type="EMBL" id="CP035503">
    <property type="protein sequence ID" value="QDL38742.1"/>
    <property type="molecule type" value="Genomic_DNA"/>
</dbReference>
<dbReference type="KEGG" id="rhf:EUB48_16680"/>
<dbReference type="Pfam" id="PF09983">
    <property type="entry name" value="JetD_C"/>
    <property type="match status" value="1"/>
</dbReference>
<sequence>MADDDDKSAGRGAALARKALERLLARAENAAAKGPAQTDRAGRSVTLPLSEKSFPEYLRLQRHADKAVCNASLQLAELDGAISVEWDHRAGERAHVQRILLRDGAGLARHLGIEPRWDVVALAKRQFEPHVAAHPVLAHVLEAWRKGNLLRGTRPGEVASWLDSIQVMQYCASRRGDDIAIRRLSASLFRDSKRIEAIWPALDALVQGDATMVQSEMEELFSELGLVKFPPTLLVAGNVAVSYGDETVRASRPYVGFAPSVIRSAHVDPGSGQRLLTVENLTTFHEMAVQRPDDAIVIYTGGMPSPSWKRAYVVFLKALAPTAALHHWGDIDLGGFRIASHIAKCCEQEGRSLRLHGMRANAVLPGTVTRRELVPSARREILRICERWGWGDEAGALGALAVEQEAMDPCWPE</sequence>
<keyword evidence="3" id="KW-1185">Reference proteome</keyword>
<dbReference type="RefSeq" id="WP_142820179.1">
    <property type="nucleotide sequence ID" value="NZ_CP035503.1"/>
</dbReference>
<feature type="domain" description="Wadjet protein JetD C-terminal" evidence="1">
    <location>
        <begin position="272"/>
        <end position="343"/>
    </location>
</feature>
<dbReference type="AlphaFoldDB" id="A0A515DE91"/>
<reference evidence="2 3" key="1">
    <citation type="submission" date="2019-01" db="EMBL/GenBank/DDBJ databases">
        <title>Genomic insights into a novel species Rhodoferax sp.</title>
        <authorList>
            <person name="Jin L."/>
        </authorList>
    </citation>
    <scope>NUCLEOTIDE SEQUENCE [LARGE SCALE GENOMIC DNA]</scope>
    <source>
        <strain evidence="2 3">CHu59-6-5</strain>
    </source>
</reference>
<name>A0A515DE91_9BURK</name>
<evidence type="ECO:0000313" key="2">
    <source>
        <dbReference type="EMBL" id="QDL38742.1"/>
    </source>
</evidence>
<evidence type="ECO:0000259" key="1">
    <source>
        <dbReference type="Pfam" id="PF09983"/>
    </source>
</evidence>
<evidence type="ECO:0000313" key="3">
    <source>
        <dbReference type="Proteomes" id="UP000316798"/>
    </source>
</evidence>
<dbReference type="Proteomes" id="UP000316798">
    <property type="component" value="Chromosome"/>
</dbReference>
<dbReference type="InterPro" id="IPR024534">
    <property type="entry name" value="JetD_C"/>
</dbReference>